<dbReference type="InterPro" id="IPR002401">
    <property type="entry name" value="Cyt_P450_E_grp-I"/>
</dbReference>
<dbReference type="GO" id="GO:0020037">
    <property type="term" value="F:heme binding"/>
    <property type="evidence" value="ECO:0007669"/>
    <property type="project" value="InterPro"/>
</dbReference>
<keyword evidence="3" id="KW-0472">Membrane</keyword>
<keyword evidence="2" id="KW-0408">Iron</keyword>
<dbReference type="GO" id="GO:0016705">
    <property type="term" value="F:oxidoreductase activity, acting on paired donors, with incorporation or reduction of molecular oxygen"/>
    <property type="evidence" value="ECO:0007669"/>
    <property type="project" value="InterPro"/>
</dbReference>
<accession>A0AA38X4J8</accession>
<comment type="similarity">
    <text evidence="1">Belongs to the cytochrome P450 family.</text>
</comment>
<dbReference type="InterPro" id="IPR036396">
    <property type="entry name" value="Cyt_P450_sf"/>
</dbReference>
<dbReference type="Pfam" id="PF00067">
    <property type="entry name" value="p450"/>
    <property type="match status" value="1"/>
</dbReference>
<evidence type="ECO:0000313" key="5">
    <source>
        <dbReference type="Proteomes" id="UP001172673"/>
    </source>
</evidence>
<dbReference type="AlphaFoldDB" id="A0AA38X4J8"/>
<keyword evidence="2" id="KW-0479">Metal-binding</keyword>
<evidence type="ECO:0000313" key="4">
    <source>
        <dbReference type="EMBL" id="KAJ9606678.1"/>
    </source>
</evidence>
<dbReference type="SUPFAM" id="SSF48264">
    <property type="entry name" value="Cytochrome P450"/>
    <property type="match status" value="1"/>
</dbReference>
<comment type="cofactor">
    <cofactor evidence="2">
        <name>heme</name>
        <dbReference type="ChEBI" id="CHEBI:30413"/>
    </cofactor>
</comment>
<reference evidence="4" key="1">
    <citation type="submission" date="2022-10" db="EMBL/GenBank/DDBJ databases">
        <title>Culturing micro-colonial fungi from biological soil crusts in the Mojave desert and describing Neophaeococcomyces mojavensis, and introducing the new genera and species Taxawa tesnikishii.</title>
        <authorList>
            <person name="Kurbessoian T."/>
            <person name="Stajich J.E."/>
        </authorList>
    </citation>
    <scope>NUCLEOTIDE SEQUENCE</scope>
    <source>
        <strain evidence="4">TK_41</strain>
    </source>
</reference>
<keyword evidence="2" id="KW-0349">Heme</keyword>
<evidence type="ECO:0008006" key="6">
    <source>
        <dbReference type="Google" id="ProtNLM"/>
    </source>
</evidence>
<dbReference type="EMBL" id="JAPDRK010000013">
    <property type="protein sequence ID" value="KAJ9606678.1"/>
    <property type="molecule type" value="Genomic_DNA"/>
</dbReference>
<protein>
    <recommendedName>
        <fullName evidence="6">Cytochrome P450</fullName>
    </recommendedName>
</protein>
<dbReference type="InterPro" id="IPR001128">
    <property type="entry name" value="Cyt_P450"/>
</dbReference>
<gene>
    <name evidence="4" type="ORF">H2200_008686</name>
</gene>
<feature type="binding site" description="axial binding residue" evidence="2">
    <location>
        <position position="441"/>
    </location>
    <ligand>
        <name>heme</name>
        <dbReference type="ChEBI" id="CHEBI:30413"/>
    </ligand>
    <ligandPart>
        <name>Fe</name>
        <dbReference type="ChEBI" id="CHEBI:18248"/>
    </ligandPart>
</feature>
<dbReference type="InterPro" id="IPR050121">
    <property type="entry name" value="Cytochrome_P450_monoxygenase"/>
</dbReference>
<dbReference type="PRINTS" id="PR00385">
    <property type="entry name" value="P450"/>
</dbReference>
<dbReference type="Proteomes" id="UP001172673">
    <property type="component" value="Unassembled WGS sequence"/>
</dbReference>
<dbReference type="GO" id="GO:0005506">
    <property type="term" value="F:iron ion binding"/>
    <property type="evidence" value="ECO:0007669"/>
    <property type="project" value="InterPro"/>
</dbReference>
<comment type="caution">
    <text evidence="4">The sequence shown here is derived from an EMBL/GenBank/DDBJ whole genome shotgun (WGS) entry which is preliminary data.</text>
</comment>
<dbReference type="PANTHER" id="PTHR24305:SF166">
    <property type="entry name" value="CYTOCHROME P450 12A4, MITOCHONDRIAL-RELATED"/>
    <property type="match status" value="1"/>
</dbReference>
<feature type="transmembrane region" description="Helical" evidence="3">
    <location>
        <begin position="12"/>
        <end position="33"/>
    </location>
</feature>
<proteinExistence type="inferred from homology"/>
<keyword evidence="3" id="KW-1133">Transmembrane helix</keyword>
<keyword evidence="5" id="KW-1185">Reference proteome</keyword>
<dbReference type="PRINTS" id="PR00463">
    <property type="entry name" value="EP450I"/>
</dbReference>
<evidence type="ECO:0000256" key="2">
    <source>
        <dbReference type="PIRSR" id="PIRSR602401-1"/>
    </source>
</evidence>
<dbReference type="GO" id="GO:0004497">
    <property type="term" value="F:monooxygenase activity"/>
    <property type="evidence" value="ECO:0007669"/>
    <property type="project" value="InterPro"/>
</dbReference>
<keyword evidence="3" id="KW-0812">Transmembrane</keyword>
<sequence length="498" mass="57451">MASLPLPSLTALSWIALCALPFLVIYWLLYPWYISPLRKVRGPWYAIYTKWWLAYKTWKGVRAYAIHELHLKYGPWVRIAPDEVSTSDSQALGPIYGVSSNFVKTEFYTYQLRGIPELFTMSDRKAHAKRRRELAHLFTMTTIKEYESIVSENVKTCMDLIAAQGRAGKSCNLYDWWHYLSMDIVCELSFGLTFDMLHHGTENTFIKDIYGLLPIEPVRWHFGFLNRYAHLAPFKFIRDAEACGVRTFEAARNIVADYKEKPQRPGRKDLLQKMLLARDEDGQPLPDVEVDIQALAFMFAGAHTTSSSLTWIVWRIVRDPQIHRKLNEELDAALSAEDRHAVPRHASIENLTYLNCIVKEGLRIDTAIPGSVPRYVPRGGAYINGRYFPERTIISAQAYTCHRDPVVFPDPDRFWPERWLDETPAMRKLYVPFGADGPRKCIGMHLAMMELRVILAALFHRFEVSFAELVTEESMRMHELWLASPKGGKLDCVVKEKV</sequence>
<dbReference type="Gene3D" id="1.10.630.10">
    <property type="entry name" value="Cytochrome P450"/>
    <property type="match status" value="1"/>
</dbReference>
<organism evidence="4 5">
    <name type="scientific">Cladophialophora chaetospira</name>
    <dbReference type="NCBI Taxonomy" id="386627"/>
    <lineage>
        <taxon>Eukaryota</taxon>
        <taxon>Fungi</taxon>
        <taxon>Dikarya</taxon>
        <taxon>Ascomycota</taxon>
        <taxon>Pezizomycotina</taxon>
        <taxon>Eurotiomycetes</taxon>
        <taxon>Chaetothyriomycetidae</taxon>
        <taxon>Chaetothyriales</taxon>
        <taxon>Herpotrichiellaceae</taxon>
        <taxon>Cladophialophora</taxon>
    </lineage>
</organism>
<dbReference type="PANTHER" id="PTHR24305">
    <property type="entry name" value="CYTOCHROME P450"/>
    <property type="match status" value="1"/>
</dbReference>
<evidence type="ECO:0000256" key="3">
    <source>
        <dbReference type="SAM" id="Phobius"/>
    </source>
</evidence>
<evidence type="ECO:0000256" key="1">
    <source>
        <dbReference type="ARBA" id="ARBA00010617"/>
    </source>
</evidence>
<name>A0AA38X4J8_9EURO</name>